<feature type="transmembrane region" description="Helical" evidence="1">
    <location>
        <begin position="21"/>
        <end position="37"/>
    </location>
</feature>
<evidence type="ECO:0000256" key="1">
    <source>
        <dbReference type="SAM" id="Phobius"/>
    </source>
</evidence>
<dbReference type="Proteomes" id="UP001225042">
    <property type="component" value="Unassembled WGS sequence"/>
</dbReference>
<sequence length="259" mass="29930">MKFNKAVDVIIKFVRVNLSSILSFFFGAIFVLCFIKTDKWSDSISAIANTVMALAAIMGLVFARKWKRDATKDKVIERCVNIMTNVIPDIKRIFVPTIHVKMSEVFLKNIKERKSTDFKLARELRNSLKSYNVIMGKGSELLNLFNADLKYVKALSWKVNESIAQDLDNYRKILSSIISKQFELLTYVIVIVSYWNLNVVDGDDSKAYDNLSWDMSNNDFIDKSLMLCSEIIRLKEDLNTLIERMTIEEMSIFDVFEPK</sequence>
<comment type="caution">
    <text evidence="2">The sequence shown here is derived from an EMBL/GenBank/DDBJ whole genome shotgun (WGS) entry which is preliminary data.</text>
</comment>
<accession>A0AAW8H7L4</accession>
<keyword evidence="1" id="KW-0472">Membrane</keyword>
<gene>
    <name evidence="2" type="ORF">RBJ67_10545</name>
</gene>
<dbReference type="RefSeq" id="WP_306682437.1">
    <property type="nucleotide sequence ID" value="NZ_JAVDKR010000001.1"/>
</dbReference>
<keyword evidence="1" id="KW-0812">Transmembrane</keyword>
<reference evidence="2 3" key="1">
    <citation type="submission" date="2023-08" db="EMBL/GenBank/DDBJ databases">
        <authorList>
            <person name="Dale J."/>
        </authorList>
    </citation>
    <scope>NUCLEOTIDE SEQUENCE [LARGE SCALE GENOMIC DNA]</scope>
    <source>
        <strain evidence="2 3">2023EL-00788</strain>
    </source>
</reference>
<keyword evidence="3" id="KW-1185">Reference proteome</keyword>
<name>A0AAW8H7L4_9ENTR</name>
<organism evidence="2 3">
    <name type="scientific">Enterobacter soli</name>
    <dbReference type="NCBI Taxonomy" id="885040"/>
    <lineage>
        <taxon>Bacteria</taxon>
        <taxon>Pseudomonadati</taxon>
        <taxon>Pseudomonadota</taxon>
        <taxon>Gammaproteobacteria</taxon>
        <taxon>Enterobacterales</taxon>
        <taxon>Enterobacteriaceae</taxon>
        <taxon>Enterobacter</taxon>
    </lineage>
</organism>
<evidence type="ECO:0008006" key="4">
    <source>
        <dbReference type="Google" id="ProtNLM"/>
    </source>
</evidence>
<proteinExistence type="predicted"/>
<feature type="transmembrane region" description="Helical" evidence="1">
    <location>
        <begin position="43"/>
        <end position="63"/>
    </location>
</feature>
<dbReference type="AlphaFoldDB" id="A0AAW8H7L4"/>
<evidence type="ECO:0000313" key="3">
    <source>
        <dbReference type="Proteomes" id="UP001225042"/>
    </source>
</evidence>
<evidence type="ECO:0000313" key="2">
    <source>
        <dbReference type="EMBL" id="MDQ2256580.1"/>
    </source>
</evidence>
<keyword evidence="1" id="KW-1133">Transmembrane helix</keyword>
<dbReference type="EMBL" id="JAVDKS010000004">
    <property type="protein sequence ID" value="MDQ2256580.1"/>
    <property type="molecule type" value="Genomic_DNA"/>
</dbReference>
<protein>
    <recommendedName>
        <fullName evidence="4">5-bromo-4-chloroindolyl phosphate hydrolysis protein</fullName>
    </recommendedName>
</protein>